<dbReference type="InterPro" id="IPR051409">
    <property type="entry name" value="Atypical_kinase_ADCK"/>
</dbReference>
<dbReference type="PANTHER" id="PTHR43851">
    <property type="match status" value="1"/>
</dbReference>
<dbReference type="EMBL" id="KK112142">
    <property type="protein sequence ID" value="KFM56836.1"/>
    <property type="molecule type" value="Genomic_DNA"/>
</dbReference>
<gene>
    <name evidence="7" type="ORF">X975_26902</name>
</gene>
<dbReference type="InterPro" id="IPR034646">
    <property type="entry name" value="ADCK3_dom"/>
</dbReference>
<dbReference type="CDD" id="cd13970">
    <property type="entry name" value="ABC1_ADCK3"/>
    <property type="match status" value="1"/>
</dbReference>
<evidence type="ECO:0000259" key="6">
    <source>
        <dbReference type="Pfam" id="PF03109"/>
    </source>
</evidence>
<feature type="domain" description="ABC1 atypical kinase-like" evidence="6">
    <location>
        <begin position="319"/>
        <end position="486"/>
    </location>
</feature>
<reference evidence="7 8" key="1">
    <citation type="submission" date="2013-11" db="EMBL/GenBank/DDBJ databases">
        <title>Genome sequencing of Stegodyphus mimosarum.</title>
        <authorList>
            <person name="Bechsgaard J."/>
        </authorList>
    </citation>
    <scope>NUCLEOTIDE SEQUENCE [LARGE SCALE GENOMIC DNA]</scope>
</reference>
<evidence type="ECO:0000313" key="8">
    <source>
        <dbReference type="Proteomes" id="UP000054359"/>
    </source>
</evidence>
<keyword evidence="8" id="KW-1185">Reference proteome</keyword>
<dbReference type="OrthoDB" id="201153at2759"/>
<dbReference type="InterPro" id="IPR011009">
    <property type="entry name" value="Kinase-like_dom_sf"/>
</dbReference>
<dbReference type="Proteomes" id="UP000054359">
    <property type="component" value="Unassembled WGS sequence"/>
</dbReference>
<accession>A0A087SVE7</accession>
<dbReference type="GO" id="GO:0005524">
    <property type="term" value="F:ATP binding"/>
    <property type="evidence" value="ECO:0007669"/>
    <property type="project" value="UniProtKB-KW"/>
</dbReference>
<dbReference type="PANTHER" id="PTHR43851:SF3">
    <property type="entry name" value="COENZYME Q8"/>
    <property type="match status" value="1"/>
</dbReference>
<dbReference type="Pfam" id="PF03109">
    <property type="entry name" value="ABC1"/>
    <property type="match status" value="1"/>
</dbReference>
<keyword evidence="4" id="KW-0547">Nucleotide-binding</keyword>
<keyword evidence="5" id="KW-0067">ATP-binding</keyword>
<protein>
    <submittedName>
        <fullName evidence="7">Chaperone activity of bc1 complex-like, mitochondrial</fullName>
    </submittedName>
</protein>
<feature type="non-terminal residue" evidence="7">
    <location>
        <position position="503"/>
    </location>
</feature>
<dbReference type="GO" id="GO:0006744">
    <property type="term" value="P:ubiquinone biosynthetic process"/>
    <property type="evidence" value="ECO:0007669"/>
    <property type="project" value="TreeGrafter"/>
</dbReference>
<evidence type="ECO:0000256" key="5">
    <source>
        <dbReference type="ARBA" id="ARBA00022840"/>
    </source>
</evidence>
<dbReference type="GO" id="GO:0016740">
    <property type="term" value="F:transferase activity"/>
    <property type="evidence" value="ECO:0007669"/>
    <property type="project" value="UniProtKB-KW"/>
</dbReference>
<name>A0A087SVE7_STEMI</name>
<evidence type="ECO:0000256" key="1">
    <source>
        <dbReference type="ARBA" id="ARBA00004749"/>
    </source>
</evidence>
<comment type="pathway">
    <text evidence="1">Cofactor biosynthesis; ubiquinone biosynthesis.</text>
</comment>
<dbReference type="AlphaFoldDB" id="A0A087SVE7"/>
<evidence type="ECO:0000313" key="7">
    <source>
        <dbReference type="EMBL" id="KFM56836.1"/>
    </source>
</evidence>
<comment type="similarity">
    <text evidence="2">Belongs to the protein kinase superfamily. ADCK protein kinase family.</text>
</comment>
<organism evidence="7 8">
    <name type="scientific">Stegodyphus mimosarum</name>
    <name type="common">African social velvet spider</name>
    <dbReference type="NCBI Taxonomy" id="407821"/>
    <lineage>
        <taxon>Eukaryota</taxon>
        <taxon>Metazoa</taxon>
        <taxon>Ecdysozoa</taxon>
        <taxon>Arthropoda</taxon>
        <taxon>Chelicerata</taxon>
        <taxon>Arachnida</taxon>
        <taxon>Araneae</taxon>
        <taxon>Araneomorphae</taxon>
        <taxon>Entelegynae</taxon>
        <taxon>Eresoidea</taxon>
        <taxon>Eresidae</taxon>
        <taxon>Stegodyphus</taxon>
    </lineage>
</organism>
<keyword evidence="3" id="KW-0808">Transferase</keyword>
<dbReference type="InterPro" id="IPR004147">
    <property type="entry name" value="ABC1_dom"/>
</dbReference>
<evidence type="ECO:0000256" key="3">
    <source>
        <dbReference type="ARBA" id="ARBA00022679"/>
    </source>
</evidence>
<sequence>MFCYYVTDFESIKIMKSSDLTIILNGLETVTRALIRINETEINKVWRNSTVNTLTKSVATTMEETFSHIIVSSGKRNVFVKVATEVRERGSMVTESVKHYAAYVANRNKIPSATEEISDLHIDHPILNENMNLSNRGTVQGNMQIEKESVKNPEYTENVFPSPQGNINTEKESLRSPESTEVVFTSHQTLTDIQIAKEILPQRKIQKSRIKPQLSERARERKVPSSRFSRLLSYGGLAAGMGIGAIAETARKRLGFKTEKSSSVGSLLSENPFLSEANANRIVDTLCKVRGAALKLGQMLSIQDNAMINPQLAAVFERVRQSADFMPSWQMEKVLLQEFGQDWREKFSEFDPKPFAAASIGQVHCAKLLDGTDVALKIQYPGVAEGIESDISSLKGIITMLDIVPKGMYLENVLAVAERELRREVDYINEAQSGKTFKKLLEPYEEFLVPEVYEDLCTTNVLTTELVYGTPVDKLQDADQVLRNKESASLLLPTVFSCIYCAL</sequence>
<dbReference type="STRING" id="407821.A0A087SVE7"/>
<proteinExistence type="inferred from homology"/>
<evidence type="ECO:0000256" key="2">
    <source>
        <dbReference type="ARBA" id="ARBA00009670"/>
    </source>
</evidence>
<dbReference type="SUPFAM" id="SSF56112">
    <property type="entry name" value="Protein kinase-like (PK-like)"/>
    <property type="match status" value="1"/>
</dbReference>
<evidence type="ECO:0000256" key="4">
    <source>
        <dbReference type="ARBA" id="ARBA00022741"/>
    </source>
</evidence>